<reference evidence="3" key="1">
    <citation type="submission" date="2020-10" db="EMBL/GenBank/DDBJ databases">
        <authorList>
            <person name="Gilroy R."/>
        </authorList>
    </citation>
    <scope>NUCLEOTIDE SEQUENCE</scope>
    <source>
        <strain evidence="3">ChiBcec15-4380</strain>
    </source>
</reference>
<reference evidence="3" key="2">
    <citation type="journal article" date="2021" name="PeerJ">
        <title>Extensive microbial diversity within the chicken gut microbiome revealed by metagenomics and culture.</title>
        <authorList>
            <person name="Gilroy R."/>
            <person name="Ravi A."/>
            <person name="Getino M."/>
            <person name="Pursley I."/>
            <person name="Horton D.L."/>
            <person name="Alikhan N.F."/>
            <person name="Baker D."/>
            <person name="Gharbi K."/>
            <person name="Hall N."/>
            <person name="Watson M."/>
            <person name="Adriaenssens E.M."/>
            <person name="Foster-Nyarko E."/>
            <person name="Jarju S."/>
            <person name="Secka A."/>
            <person name="Antonio M."/>
            <person name="Oren A."/>
            <person name="Chaudhuri R.R."/>
            <person name="La Ragione R."/>
            <person name="Hildebrand F."/>
            <person name="Pallen M.J."/>
        </authorList>
    </citation>
    <scope>NUCLEOTIDE SEQUENCE</scope>
    <source>
        <strain evidence="3">ChiBcec15-4380</strain>
    </source>
</reference>
<gene>
    <name evidence="3" type="ORF">IAA53_01485</name>
</gene>
<accession>A0A9D1AQX8</accession>
<protein>
    <submittedName>
        <fullName evidence="3">Uncharacterized protein</fullName>
    </submittedName>
</protein>
<evidence type="ECO:0000256" key="2">
    <source>
        <dbReference type="SAM" id="Phobius"/>
    </source>
</evidence>
<feature type="transmembrane region" description="Helical" evidence="2">
    <location>
        <begin position="6"/>
        <end position="28"/>
    </location>
</feature>
<keyword evidence="1" id="KW-0175">Coiled coil</keyword>
<keyword evidence="2" id="KW-0472">Membrane</keyword>
<organism evidence="3 4">
    <name type="scientific">Candidatus Avoscillospira avicola</name>
    <dbReference type="NCBI Taxonomy" id="2840706"/>
    <lineage>
        <taxon>Bacteria</taxon>
        <taxon>Bacillati</taxon>
        <taxon>Bacillota</taxon>
        <taxon>Clostridia</taxon>
        <taxon>Eubacteriales</taxon>
        <taxon>Oscillospiraceae</taxon>
        <taxon>Oscillospiraceae incertae sedis</taxon>
        <taxon>Candidatus Avoscillospira</taxon>
    </lineage>
</organism>
<name>A0A9D1AQX8_9FIRM</name>
<feature type="coiled-coil region" evidence="1">
    <location>
        <begin position="43"/>
        <end position="70"/>
    </location>
</feature>
<dbReference type="AlphaFoldDB" id="A0A9D1AQX8"/>
<dbReference type="EMBL" id="DVHE01000012">
    <property type="protein sequence ID" value="HIR49955.1"/>
    <property type="molecule type" value="Genomic_DNA"/>
</dbReference>
<keyword evidence="2" id="KW-1133">Transmembrane helix</keyword>
<evidence type="ECO:0000313" key="4">
    <source>
        <dbReference type="Proteomes" id="UP000824239"/>
    </source>
</evidence>
<evidence type="ECO:0000313" key="3">
    <source>
        <dbReference type="EMBL" id="HIR49955.1"/>
    </source>
</evidence>
<proteinExistence type="predicted"/>
<comment type="caution">
    <text evidence="3">The sequence shown here is derived from an EMBL/GenBank/DDBJ whole genome shotgun (WGS) entry which is preliminary data.</text>
</comment>
<keyword evidence="2" id="KW-0812">Transmembrane</keyword>
<dbReference type="Proteomes" id="UP000824239">
    <property type="component" value="Unassembled WGS sequence"/>
</dbReference>
<sequence length="143" mass="16630">MDLREILLGGGGVLALVMTLVQIAPVQVKPWSWIAKRIGRAINAEVLEQVQRTEQKLDEHINQDEAARATQERAYILAFNRQLMAGEKHTREEFWEALASIDRYHKYCDAHPEYPNERAVHAIHNIGRVYDERQQKNDFLPDR</sequence>
<evidence type="ECO:0000256" key="1">
    <source>
        <dbReference type="SAM" id="Coils"/>
    </source>
</evidence>